<evidence type="ECO:0000256" key="1">
    <source>
        <dbReference type="SAM" id="Coils"/>
    </source>
</evidence>
<reference evidence="3 5" key="1">
    <citation type="submission" date="2017-01" db="EMBL/GenBank/DDBJ databases">
        <authorList>
            <person name="Varghese N."/>
            <person name="Submissions S."/>
        </authorList>
    </citation>
    <scope>NUCLEOTIDE SEQUENCE [LARGE SCALE GENOMIC DNA]</scope>
    <source>
        <strain evidence="3 5">ATCC 33342</strain>
    </source>
</reference>
<feature type="region of interest" description="Disordered" evidence="2">
    <location>
        <begin position="827"/>
        <end position="847"/>
    </location>
</feature>
<accession>A0A377GLB7</accession>
<proteinExistence type="predicted"/>
<feature type="coiled-coil region" evidence="1">
    <location>
        <begin position="644"/>
        <end position="671"/>
    </location>
</feature>
<dbReference type="RefSeq" id="WP_058468672.1">
    <property type="nucleotide sequence ID" value="NZ_CAAAIX010000015.1"/>
</dbReference>
<organism evidence="4 6">
    <name type="scientific">Fluoribacter gormanii</name>
    <dbReference type="NCBI Taxonomy" id="464"/>
    <lineage>
        <taxon>Bacteria</taxon>
        <taxon>Pseudomonadati</taxon>
        <taxon>Pseudomonadota</taxon>
        <taxon>Gammaproteobacteria</taxon>
        <taxon>Legionellales</taxon>
        <taxon>Legionellaceae</taxon>
        <taxon>Fluoribacter</taxon>
    </lineage>
</organism>
<dbReference type="Proteomes" id="UP000254374">
    <property type="component" value="Unassembled WGS sequence"/>
</dbReference>
<dbReference type="Proteomes" id="UP000186808">
    <property type="component" value="Unassembled WGS sequence"/>
</dbReference>
<keyword evidence="5" id="KW-1185">Reference proteome</keyword>
<keyword evidence="1" id="KW-0175">Coiled coil</keyword>
<evidence type="ECO:0000256" key="2">
    <source>
        <dbReference type="SAM" id="MobiDB-lite"/>
    </source>
</evidence>
<evidence type="ECO:0000313" key="5">
    <source>
        <dbReference type="Proteomes" id="UP000186808"/>
    </source>
</evidence>
<sequence length="847" mass="98165">MFTKKETNPSNLRHQKIVEELTNLAKSNDEMGRICKQALSLTKKRNYDAALKLVEPLHYSEVYFTNKSLVRAVSNLRKEVNFKLFQKASSVIPQKTPLSTEDRLNNPREIESARDFLRIHFTSSYDDDTDDLLVSWNKALKFGAKVKGTQDIPRDLQQLEHVLLIINFLLKYRGNKGIAIPVDIELDDFHAEVLENWGVSSARELLLQMCQTLYHVSDDTLNKYSKLFIPAPFTWITFEQFGGLMGEDITENSLLIDTEYLSAISSSEVEKKKCYFSALNRLVNELAHTGDILIHALPDIIEKDLPILKECVEKMRAELDAKRPDSLIQPVSLLNIQALTQRLIDTNTYKNVLSLLSFVNQSIDKARNSKPKIDEYKDTFLYFSSKVGRHAALRYLQKLGEYLTGKNFYSAYNESVSWEDLVSLRNIIVHQDQDNNKYVVDLLLQDPHQLKQIVQVELKELIIFLLDNLLLREQKTSVLEGNFQEHWLNIYKAQEKKAAEQFASSPKRNAKSLLTSKEDEEFFIGFLIRKNAPQEVEDLWRKILRGEEKSPLTTKEEGQFRQAYFPTKKEDSQSFTRLSQIMRNALSPPKLKKSQREEMLRKIQEEAKQREMEKKNKIKGLDTLRSIVEIAKKHQDEGHTLSPLDRINAAIEALDNMREFLTEELSILEDYPLQKHGEILALRLLAKPILRAALEYNFGQLVQHLQIIRQLHAYQKNSFLEENYSNLKRLRNYVEHDNAIMMSAVSSESDSPVVNRTILDSQTLYPMYINLIIGLAPELQQIKMRIAPPPRENKSATLGYIYQPVSRPCPTSQTLFFFNPVNTTNVNNTRKREEKEPEKEKERNYTF</sequence>
<dbReference type="EMBL" id="FTNL01000008">
    <property type="protein sequence ID" value="SIR22005.1"/>
    <property type="molecule type" value="Genomic_DNA"/>
</dbReference>
<evidence type="ECO:0000313" key="6">
    <source>
        <dbReference type="Proteomes" id="UP000254374"/>
    </source>
</evidence>
<dbReference type="EMBL" id="UGGV01000001">
    <property type="protein sequence ID" value="STO25404.1"/>
    <property type="molecule type" value="Genomic_DNA"/>
</dbReference>
<evidence type="ECO:0000313" key="4">
    <source>
        <dbReference type="EMBL" id="STO25404.1"/>
    </source>
</evidence>
<name>A0A377GLB7_9GAMM</name>
<evidence type="ECO:0000313" key="3">
    <source>
        <dbReference type="EMBL" id="SIR22005.1"/>
    </source>
</evidence>
<feature type="compositionally biased region" description="Basic and acidic residues" evidence="2">
    <location>
        <begin position="830"/>
        <end position="847"/>
    </location>
</feature>
<protein>
    <submittedName>
        <fullName evidence="4">Uncharacterized protein</fullName>
    </submittedName>
</protein>
<gene>
    <name evidence="4" type="ORF">NCTC11401_02240</name>
    <name evidence="3" type="ORF">SAMN05421777_10870</name>
</gene>
<dbReference type="AlphaFoldDB" id="A0A377GLB7"/>
<reference evidence="4 6" key="2">
    <citation type="submission" date="2018-06" db="EMBL/GenBank/DDBJ databases">
        <authorList>
            <consortium name="Pathogen Informatics"/>
            <person name="Doyle S."/>
        </authorList>
    </citation>
    <scope>NUCLEOTIDE SEQUENCE [LARGE SCALE GENOMIC DNA]</scope>
    <source>
        <strain evidence="4 6">NCTC11401</strain>
    </source>
</reference>
<dbReference type="OrthoDB" id="5635022at2"/>